<accession>A0A158C6G2</accession>
<dbReference type="STRING" id="1777137.AWB76_05177"/>
<organism evidence="1 2">
    <name type="scientific">Caballeronia temeraria</name>
    <dbReference type="NCBI Taxonomy" id="1777137"/>
    <lineage>
        <taxon>Bacteria</taxon>
        <taxon>Pseudomonadati</taxon>
        <taxon>Pseudomonadota</taxon>
        <taxon>Betaproteobacteria</taxon>
        <taxon>Burkholderiales</taxon>
        <taxon>Burkholderiaceae</taxon>
        <taxon>Caballeronia</taxon>
    </lineage>
</organism>
<proteinExistence type="predicted"/>
<dbReference type="AlphaFoldDB" id="A0A158C6G2"/>
<evidence type="ECO:0000313" key="2">
    <source>
        <dbReference type="Proteomes" id="UP000054624"/>
    </source>
</evidence>
<dbReference type="Proteomes" id="UP000054624">
    <property type="component" value="Unassembled WGS sequence"/>
</dbReference>
<reference evidence="2" key="1">
    <citation type="submission" date="2016-01" db="EMBL/GenBank/DDBJ databases">
        <authorList>
            <person name="Peeters Charlotte."/>
        </authorList>
    </citation>
    <scope>NUCLEOTIDE SEQUENCE [LARGE SCALE GENOMIC DNA]</scope>
</reference>
<name>A0A158C6G2_9BURK</name>
<keyword evidence="2" id="KW-1185">Reference proteome</keyword>
<dbReference type="RefSeq" id="WP_061162897.1">
    <property type="nucleotide sequence ID" value="NZ_FCOI02000020.1"/>
</dbReference>
<evidence type="ECO:0000313" key="1">
    <source>
        <dbReference type="EMBL" id="SAK77935.1"/>
    </source>
</evidence>
<dbReference type="Gene3D" id="1.25.10.10">
    <property type="entry name" value="Leucine-rich Repeat Variant"/>
    <property type="match status" value="1"/>
</dbReference>
<gene>
    <name evidence="1" type="ORF">AWB76_05177</name>
</gene>
<dbReference type="OrthoDB" id="5514359at2"/>
<dbReference type="InterPro" id="IPR011989">
    <property type="entry name" value="ARM-like"/>
</dbReference>
<protein>
    <recommendedName>
        <fullName evidence="3">HEAT repeat protein</fullName>
    </recommendedName>
</protein>
<sequence length="453" mass="48858">MRTALALTDVPACLGLAATWVGPPREHARETRAPLSVRGPVRDADDIARFRRHAARECFDTASALRVHREPLADERWQLPARAEQRLLAQINAIVALGPDALALVIRLALDPDLADPGRVFAALLTLGTVDDPALHTQALGIFRRAVMRSAPEARAAVEALGVCPHPGFDDALAPWLCDPQARIREACVRVLAFRGTLAEAAWHAALRDPDLGVSTAALGAPLAGYEPRACEEALQPCFDMLHAETRVRLALRAGVSIGAARAHDFASWCMRGDAPGWADAAHCVALFGRAADAPAIARLLQGADPRAGIRAAARLGVVDLVPDLLSVLARHAADSEAAIGARRSIQTITGIACDASDARDAKANARETASLWEQRASHFRYGVRYRDGRALSLALLLELLRDGPGSREERDTLYLEMRAATASRVPRFSVHDFVGVQRQALRCIGAWLRERS</sequence>
<dbReference type="EMBL" id="FCOI02000020">
    <property type="protein sequence ID" value="SAK77935.1"/>
    <property type="molecule type" value="Genomic_DNA"/>
</dbReference>
<evidence type="ECO:0008006" key="3">
    <source>
        <dbReference type="Google" id="ProtNLM"/>
    </source>
</evidence>